<keyword evidence="7" id="KW-1185">Reference proteome</keyword>
<name>A0A7W5HMP5_9GAMM</name>
<dbReference type="EMBL" id="JACHXR010000015">
    <property type="protein sequence ID" value="MBB3232798.1"/>
    <property type="molecule type" value="Genomic_DNA"/>
</dbReference>
<dbReference type="SUPFAM" id="SSF55073">
    <property type="entry name" value="Nucleotide cyclase"/>
    <property type="match status" value="1"/>
</dbReference>
<dbReference type="InterPro" id="IPR029787">
    <property type="entry name" value="Nucleotide_cyclase"/>
</dbReference>
<keyword evidence="4" id="KW-0812">Transmembrane</keyword>
<evidence type="ECO:0000256" key="2">
    <source>
        <dbReference type="ARBA" id="ARBA00034247"/>
    </source>
</evidence>
<dbReference type="EC" id="2.7.7.65" evidence="1"/>
<dbReference type="GO" id="GO:0043709">
    <property type="term" value="P:cell adhesion involved in single-species biofilm formation"/>
    <property type="evidence" value="ECO:0007669"/>
    <property type="project" value="TreeGrafter"/>
</dbReference>
<feature type="transmembrane region" description="Helical" evidence="4">
    <location>
        <begin position="21"/>
        <end position="45"/>
    </location>
</feature>
<organism evidence="6 7">
    <name type="scientific">Halomonas stenophila</name>
    <dbReference type="NCBI Taxonomy" id="795312"/>
    <lineage>
        <taxon>Bacteria</taxon>
        <taxon>Pseudomonadati</taxon>
        <taxon>Pseudomonadota</taxon>
        <taxon>Gammaproteobacteria</taxon>
        <taxon>Oceanospirillales</taxon>
        <taxon>Halomonadaceae</taxon>
        <taxon>Halomonas</taxon>
    </lineage>
</organism>
<dbReference type="GO" id="GO:1902201">
    <property type="term" value="P:negative regulation of bacterial-type flagellum-dependent cell motility"/>
    <property type="evidence" value="ECO:0007669"/>
    <property type="project" value="TreeGrafter"/>
</dbReference>
<dbReference type="PROSITE" id="PS50887">
    <property type="entry name" value="GGDEF"/>
    <property type="match status" value="1"/>
</dbReference>
<dbReference type="InterPro" id="IPR000160">
    <property type="entry name" value="GGDEF_dom"/>
</dbReference>
<dbReference type="InterPro" id="IPR043128">
    <property type="entry name" value="Rev_trsase/Diguanyl_cyclase"/>
</dbReference>
<dbReference type="Proteomes" id="UP000518892">
    <property type="component" value="Unassembled WGS sequence"/>
</dbReference>
<sequence length="509" mass="56282">MLKIKSLPLRALQSVKRPHRLALATLGPRAFAFWHTFGLTVWIALVEGSGWALILPGLLLLLWPGVAYAHAALAIDSKRAEFRNLLFDSLLYGIWSSVLDYYVWATLTIGLACFMNNMVVGGLRRLGLSVALFTGGSLGWGALTGFEFRPYLGVGVDIYQGAGAVIYFFALAYVMHGQNRMIGHSIAETQYKNRVIHALLDLGAVANRASNINTLLDDSLKHLHADFPEYGFAVFLQLHQRREVTRYAAVAGLHLGPEEERRLGSLLARQHEPYASTIKLSEKPEGEQLYATSMTGRLSRYEGWLIVRAPRLDAALESMLALFVDQLAAATENKLLHLELKKTAERDGLTGLYNRGFFEAALQLSIEGKAQPPGLDFAVLMMDVDGLKEVNDRYGHVAGDQLITTVAERLSGQCREEDILARYGGDEFVILFPSGDLSAPNRMAERIRTRLEGQRCVITPALGKNVVVEVRLSMGSASSTETSAQEVLSLADKRMYHDKTRRHQQGARG</sequence>
<dbReference type="InterPro" id="IPR050469">
    <property type="entry name" value="Diguanylate_Cyclase"/>
</dbReference>
<dbReference type="PANTHER" id="PTHR45138:SF9">
    <property type="entry name" value="DIGUANYLATE CYCLASE DGCM-RELATED"/>
    <property type="match status" value="1"/>
</dbReference>
<dbReference type="RefSeq" id="WP_183385224.1">
    <property type="nucleotide sequence ID" value="NZ_JACHXR010000015.1"/>
</dbReference>
<dbReference type="CDD" id="cd01949">
    <property type="entry name" value="GGDEF"/>
    <property type="match status" value="1"/>
</dbReference>
<feature type="domain" description="GGDEF" evidence="5">
    <location>
        <begin position="375"/>
        <end position="509"/>
    </location>
</feature>
<feature type="transmembrane region" description="Helical" evidence="4">
    <location>
        <begin position="51"/>
        <end position="73"/>
    </location>
</feature>
<evidence type="ECO:0000256" key="4">
    <source>
        <dbReference type="SAM" id="Phobius"/>
    </source>
</evidence>
<feature type="region of interest" description="Disordered" evidence="3">
    <location>
        <begin position="490"/>
        <end position="509"/>
    </location>
</feature>
<evidence type="ECO:0000313" key="7">
    <source>
        <dbReference type="Proteomes" id="UP000518892"/>
    </source>
</evidence>
<protein>
    <recommendedName>
        <fullName evidence="1">diguanylate cyclase</fullName>
        <ecNumber evidence="1">2.7.7.65</ecNumber>
    </recommendedName>
</protein>
<dbReference type="Pfam" id="PF00990">
    <property type="entry name" value="GGDEF"/>
    <property type="match status" value="1"/>
</dbReference>
<proteinExistence type="predicted"/>
<comment type="catalytic activity">
    <reaction evidence="2">
        <text>2 GTP = 3',3'-c-di-GMP + 2 diphosphate</text>
        <dbReference type="Rhea" id="RHEA:24898"/>
        <dbReference type="ChEBI" id="CHEBI:33019"/>
        <dbReference type="ChEBI" id="CHEBI:37565"/>
        <dbReference type="ChEBI" id="CHEBI:58805"/>
        <dbReference type="EC" id="2.7.7.65"/>
    </reaction>
</comment>
<dbReference type="GO" id="GO:0052621">
    <property type="term" value="F:diguanylate cyclase activity"/>
    <property type="evidence" value="ECO:0007669"/>
    <property type="project" value="UniProtKB-EC"/>
</dbReference>
<evidence type="ECO:0000313" key="6">
    <source>
        <dbReference type="EMBL" id="MBB3232798.1"/>
    </source>
</evidence>
<feature type="transmembrane region" description="Helical" evidence="4">
    <location>
        <begin position="158"/>
        <end position="175"/>
    </location>
</feature>
<comment type="caution">
    <text evidence="6">The sequence shown here is derived from an EMBL/GenBank/DDBJ whole genome shotgun (WGS) entry which is preliminary data.</text>
</comment>
<feature type="compositionally biased region" description="Basic residues" evidence="3">
    <location>
        <begin position="499"/>
        <end position="509"/>
    </location>
</feature>
<dbReference type="PANTHER" id="PTHR45138">
    <property type="entry name" value="REGULATORY COMPONENTS OF SENSORY TRANSDUCTION SYSTEM"/>
    <property type="match status" value="1"/>
</dbReference>
<feature type="transmembrane region" description="Helical" evidence="4">
    <location>
        <begin position="126"/>
        <end position="146"/>
    </location>
</feature>
<dbReference type="NCBIfam" id="TIGR00254">
    <property type="entry name" value="GGDEF"/>
    <property type="match status" value="1"/>
</dbReference>
<gene>
    <name evidence="6" type="ORF">FHR97_003676</name>
</gene>
<reference evidence="6 7" key="1">
    <citation type="submission" date="2020-08" db="EMBL/GenBank/DDBJ databases">
        <title>Genomic Encyclopedia of Type Strains, Phase III (KMG-III): the genomes of soil and plant-associated and newly described type strains.</title>
        <authorList>
            <person name="Whitman W."/>
        </authorList>
    </citation>
    <scope>NUCLEOTIDE SEQUENCE [LARGE SCALE GENOMIC DNA]</scope>
    <source>
        <strain evidence="6 7">CECT 7744</strain>
    </source>
</reference>
<dbReference type="GO" id="GO:0005886">
    <property type="term" value="C:plasma membrane"/>
    <property type="evidence" value="ECO:0007669"/>
    <property type="project" value="TreeGrafter"/>
</dbReference>
<dbReference type="SMART" id="SM00267">
    <property type="entry name" value="GGDEF"/>
    <property type="match status" value="1"/>
</dbReference>
<evidence type="ECO:0000259" key="5">
    <source>
        <dbReference type="PROSITE" id="PS50887"/>
    </source>
</evidence>
<keyword evidence="4" id="KW-1133">Transmembrane helix</keyword>
<accession>A0A7W5HMP5</accession>
<evidence type="ECO:0000256" key="1">
    <source>
        <dbReference type="ARBA" id="ARBA00012528"/>
    </source>
</evidence>
<evidence type="ECO:0000256" key="3">
    <source>
        <dbReference type="SAM" id="MobiDB-lite"/>
    </source>
</evidence>
<dbReference type="Pfam" id="PF05230">
    <property type="entry name" value="MASE2"/>
    <property type="match status" value="1"/>
</dbReference>
<dbReference type="Gene3D" id="3.30.70.270">
    <property type="match status" value="1"/>
</dbReference>
<dbReference type="AlphaFoldDB" id="A0A7W5HMP5"/>
<feature type="transmembrane region" description="Helical" evidence="4">
    <location>
        <begin position="101"/>
        <end position="119"/>
    </location>
</feature>
<keyword evidence="4" id="KW-0472">Membrane</keyword>
<dbReference type="InterPro" id="IPR007894">
    <property type="entry name" value="MASE2"/>
</dbReference>